<evidence type="ECO:0000256" key="2">
    <source>
        <dbReference type="ARBA" id="ARBA00022475"/>
    </source>
</evidence>
<keyword evidence="2" id="KW-1003">Cell membrane</keyword>
<evidence type="ECO:0000256" key="3">
    <source>
        <dbReference type="ARBA" id="ARBA00022692"/>
    </source>
</evidence>
<dbReference type="GO" id="GO:0005886">
    <property type="term" value="C:plasma membrane"/>
    <property type="evidence" value="ECO:0007669"/>
    <property type="project" value="UniProtKB-SubCell"/>
</dbReference>
<feature type="transmembrane region" description="Helical" evidence="6">
    <location>
        <begin position="29"/>
        <end position="52"/>
    </location>
</feature>
<dbReference type="AlphaFoldDB" id="A0A7C5WSP7"/>
<sequence>MRTAGLRRFVARLVRVYGQAHVPFFAASLAYYALFSLLPLLLLIVGVFGLMLESRPDLEQAFMLQIEHLAQNLFPTSASVGETVTQALRKGAASATLTSVLVLGWTA</sequence>
<organism evidence="7">
    <name type="scientific">Oceanithermus profundus</name>
    <dbReference type="NCBI Taxonomy" id="187137"/>
    <lineage>
        <taxon>Bacteria</taxon>
        <taxon>Thermotogati</taxon>
        <taxon>Deinococcota</taxon>
        <taxon>Deinococci</taxon>
        <taxon>Thermales</taxon>
        <taxon>Thermaceae</taxon>
        <taxon>Oceanithermus</taxon>
    </lineage>
</organism>
<evidence type="ECO:0000256" key="5">
    <source>
        <dbReference type="ARBA" id="ARBA00023136"/>
    </source>
</evidence>
<dbReference type="Proteomes" id="UP000886105">
    <property type="component" value="Unassembled WGS sequence"/>
</dbReference>
<dbReference type="EMBL" id="DRNZ01000088">
    <property type="protein sequence ID" value="HHO57793.1"/>
    <property type="molecule type" value="Genomic_DNA"/>
</dbReference>
<keyword evidence="3 6" id="KW-0812">Transmembrane</keyword>
<protein>
    <submittedName>
        <fullName evidence="7">YihY/virulence factor BrkB family protein</fullName>
    </submittedName>
</protein>
<feature type="non-terminal residue" evidence="7">
    <location>
        <position position="107"/>
    </location>
</feature>
<comment type="subcellular location">
    <subcellularLocation>
        <location evidence="1">Cell membrane</location>
        <topology evidence="1">Multi-pass membrane protein</topology>
    </subcellularLocation>
</comment>
<evidence type="ECO:0000256" key="1">
    <source>
        <dbReference type="ARBA" id="ARBA00004651"/>
    </source>
</evidence>
<reference evidence="7" key="1">
    <citation type="journal article" date="2020" name="mSystems">
        <title>Genome- and Community-Level Interaction Insights into Carbon Utilization and Element Cycling Functions of Hydrothermarchaeota in Hydrothermal Sediment.</title>
        <authorList>
            <person name="Zhou Z."/>
            <person name="Liu Y."/>
            <person name="Xu W."/>
            <person name="Pan J."/>
            <person name="Luo Z.H."/>
            <person name="Li M."/>
        </authorList>
    </citation>
    <scope>NUCLEOTIDE SEQUENCE [LARGE SCALE GENOMIC DNA]</scope>
    <source>
        <strain evidence="7">HyVt-523</strain>
    </source>
</reference>
<keyword evidence="5 6" id="KW-0472">Membrane</keyword>
<evidence type="ECO:0000256" key="6">
    <source>
        <dbReference type="SAM" id="Phobius"/>
    </source>
</evidence>
<accession>A0A7C5WSP7</accession>
<comment type="caution">
    <text evidence="7">The sequence shown here is derived from an EMBL/GenBank/DDBJ whole genome shotgun (WGS) entry which is preliminary data.</text>
</comment>
<name>A0A7C5WSP7_9DEIN</name>
<dbReference type="Pfam" id="PF03631">
    <property type="entry name" value="Virul_fac_BrkB"/>
    <property type="match status" value="1"/>
</dbReference>
<evidence type="ECO:0000256" key="4">
    <source>
        <dbReference type="ARBA" id="ARBA00022989"/>
    </source>
</evidence>
<gene>
    <name evidence="7" type="ORF">ENJ85_01330</name>
</gene>
<evidence type="ECO:0000313" key="7">
    <source>
        <dbReference type="EMBL" id="HHO57793.1"/>
    </source>
</evidence>
<proteinExistence type="predicted"/>
<keyword evidence="4 6" id="KW-1133">Transmembrane helix</keyword>
<dbReference type="InterPro" id="IPR017039">
    <property type="entry name" value="Virul_fac_BrkB"/>
</dbReference>